<dbReference type="SMART" id="SM00481">
    <property type="entry name" value="POLIIIAc"/>
    <property type="match status" value="1"/>
</dbReference>
<evidence type="ECO:0000313" key="1">
    <source>
        <dbReference type="EMBL" id="AWB94967.1"/>
    </source>
</evidence>
<name>A0A2S0WUF8_9MICO</name>
<protein>
    <submittedName>
        <fullName evidence="1">Phosphatase</fullName>
    </submittedName>
</protein>
<dbReference type="GO" id="GO:0035312">
    <property type="term" value="F:5'-3' DNA exonuclease activity"/>
    <property type="evidence" value="ECO:0007669"/>
    <property type="project" value="TreeGrafter"/>
</dbReference>
<accession>A0A2S0WUF8</accession>
<dbReference type="InterPro" id="IPR004013">
    <property type="entry name" value="PHP_dom"/>
</dbReference>
<reference evidence="1 2" key="1">
    <citation type="submission" date="2018-04" db="EMBL/GenBank/DDBJ databases">
        <authorList>
            <person name="Li J."/>
        </authorList>
    </citation>
    <scope>NUCLEOTIDE SEQUENCE [LARGE SCALE GENOMIC DNA]</scope>
    <source>
        <strain evidence="2">30A</strain>
    </source>
</reference>
<dbReference type="InterPro" id="IPR003141">
    <property type="entry name" value="Pol/His_phosphatase_N"/>
</dbReference>
<dbReference type="OrthoDB" id="9804333at2"/>
<gene>
    <name evidence="1" type="ORF">DCE93_04245</name>
</gene>
<dbReference type="KEGG" id="agm:DCE93_04245"/>
<dbReference type="Gene3D" id="3.20.20.140">
    <property type="entry name" value="Metal-dependent hydrolases"/>
    <property type="match status" value="1"/>
</dbReference>
<dbReference type="GO" id="GO:0004534">
    <property type="term" value="F:5'-3' RNA exonuclease activity"/>
    <property type="evidence" value="ECO:0007669"/>
    <property type="project" value="TreeGrafter"/>
</dbReference>
<dbReference type="SUPFAM" id="SSF89550">
    <property type="entry name" value="PHP domain-like"/>
    <property type="match status" value="1"/>
</dbReference>
<dbReference type="Proteomes" id="UP000244729">
    <property type="component" value="Chromosome"/>
</dbReference>
<dbReference type="InterPro" id="IPR016195">
    <property type="entry name" value="Pol/histidinol_Pase-like"/>
</dbReference>
<dbReference type="CDD" id="cd07438">
    <property type="entry name" value="PHP_HisPPase_AMP"/>
    <property type="match status" value="1"/>
</dbReference>
<dbReference type="PANTHER" id="PTHR42924">
    <property type="entry name" value="EXONUCLEASE"/>
    <property type="match status" value="1"/>
</dbReference>
<dbReference type="Gene3D" id="1.10.150.650">
    <property type="match status" value="1"/>
</dbReference>
<dbReference type="EMBL" id="CP028913">
    <property type="protein sequence ID" value="AWB94967.1"/>
    <property type="molecule type" value="Genomic_DNA"/>
</dbReference>
<dbReference type="AlphaFoldDB" id="A0A2S0WUF8"/>
<organism evidence="1 2">
    <name type="scientific">Agromyces badenianii</name>
    <dbReference type="NCBI Taxonomy" id="2080742"/>
    <lineage>
        <taxon>Bacteria</taxon>
        <taxon>Bacillati</taxon>
        <taxon>Actinomycetota</taxon>
        <taxon>Actinomycetes</taxon>
        <taxon>Micrococcales</taxon>
        <taxon>Microbacteriaceae</taxon>
        <taxon>Agromyces</taxon>
    </lineage>
</organism>
<keyword evidence="2" id="KW-1185">Reference proteome</keyword>
<dbReference type="Pfam" id="PF02811">
    <property type="entry name" value="PHP"/>
    <property type="match status" value="1"/>
</dbReference>
<evidence type="ECO:0000313" key="2">
    <source>
        <dbReference type="Proteomes" id="UP000244729"/>
    </source>
</evidence>
<dbReference type="PANTHER" id="PTHR42924:SF3">
    <property type="entry name" value="POLYMERASE_HISTIDINOL PHOSPHATASE N-TERMINAL DOMAIN-CONTAINING PROTEIN"/>
    <property type="match status" value="1"/>
</dbReference>
<dbReference type="InterPro" id="IPR052018">
    <property type="entry name" value="PHP_domain"/>
</dbReference>
<proteinExistence type="predicted"/>
<dbReference type="RefSeq" id="WP_108594788.1">
    <property type="nucleotide sequence ID" value="NZ_CP028913.1"/>
</dbReference>
<sequence length="289" mass="30647">MPHAPVVAGEADLHTHSTVSDGTEAPAVLLRQAARAGLWGVALTDHDSTSGWAEASAAVAETGVALIPGMELSTREGYTSVHMLAYLIDPLDEALLAETSRIRESRLARAEAIVRRIGRDYALTWDDVLAQTVEGTTIGRPHIADALVARGHVATRSAAFDGILHPRAGYAQPHYAPDPLTGVRLIRAAGGVPVLAHPGTRGAERVVPPERLAQLVDAGLFGLEVDHPENREDAKPRLRELAVRFGLQVTGSSDYHGSGKPNRLGECRTAPEVVEQIIAEGRGSAPVLP</sequence>